<dbReference type="AlphaFoldDB" id="A0AAD7IIS8"/>
<evidence type="ECO:0000313" key="1">
    <source>
        <dbReference type="EMBL" id="KAJ7744074.1"/>
    </source>
</evidence>
<evidence type="ECO:0000313" key="2">
    <source>
        <dbReference type="Proteomes" id="UP001215280"/>
    </source>
</evidence>
<protein>
    <submittedName>
        <fullName evidence="1">Uncharacterized protein</fullName>
    </submittedName>
</protein>
<dbReference type="Proteomes" id="UP001215280">
    <property type="component" value="Unassembled WGS sequence"/>
</dbReference>
<proteinExistence type="predicted"/>
<keyword evidence="2" id="KW-1185">Reference proteome</keyword>
<name>A0AAD7IIS8_9AGAR</name>
<sequence>MPNEGEIGCSIFSTMKVVFSAHGTLTLSRSPPRTSQHGRVPERQRIVPIKHKRVVEADLRDRRTQFPIHLEYVHRSLPCPRETLLDLQGRQHRERAEEKGNLVVSQTVEMHLAQAEAGDVQVLVLRGWEGGEEVAPGATTDVPVEDFEREEVRGLQPGEEWHAAAFAVREPGERGGSEAVKDQMCDGREYGIDGPSHQEKPPLAIRLDCPKLWANPT</sequence>
<comment type="caution">
    <text evidence="1">The sequence shown here is derived from an EMBL/GenBank/DDBJ whole genome shotgun (WGS) entry which is preliminary data.</text>
</comment>
<dbReference type="EMBL" id="JARJLG010000109">
    <property type="protein sequence ID" value="KAJ7744074.1"/>
    <property type="molecule type" value="Genomic_DNA"/>
</dbReference>
<gene>
    <name evidence="1" type="ORF">DFH07DRAFT_943107</name>
</gene>
<accession>A0AAD7IIS8</accession>
<organism evidence="1 2">
    <name type="scientific">Mycena maculata</name>
    <dbReference type="NCBI Taxonomy" id="230809"/>
    <lineage>
        <taxon>Eukaryota</taxon>
        <taxon>Fungi</taxon>
        <taxon>Dikarya</taxon>
        <taxon>Basidiomycota</taxon>
        <taxon>Agaricomycotina</taxon>
        <taxon>Agaricomycetes</taxon>
        <taxon>Agaricomycetidae</taxon>
        <taxon>Agaricales</taxon>
        <taxon>Marasmiineae</taxon>
        <taxon>Mycenaceae</taxon>
        <taxon>Mycena</taxon>
    </lineage>
</organism>
<reference evidence="1" key="1">
    <citation type="submission" date="2023-03" db="EMBL/GenBank/DDBJ databases">
        <title>Massive genome expansion in bonnet fungi (Mycena s.s.) driven by repeated elements and novel gene families across ecological guilds.</title>
        <authorList>
            <consortium name="Lawrence Berkeley National Laboratory"/>
            <person name="Harder C.B."/>
            <person name="Miyauchi S."/>
            <person name="Viragh M."/>
            <person name="Kuo A."/>
            <person name="Thoen E."/>
            <person name="Andreopoulos B."/>
            <person name="Lu D."/>
            <person name="Skrede I."/>
            <person name="Drula E."/>
            <person name="Henrissat B."/>
            <person name="Morin E."/>
            <person name="Kohler A."/>
            <person name="Barry K."/>
            <person name="LaButti K."/>
            <person name="Morin E."/>
            <person name="Salamov A."/>
            <person name="Lipzen A."/>
            <person name="Mereny Z."/>
            <person name="Hegedus B."/>
            <person name="Baldrian P."/>
            <person name="Stursova M."/>
            <person name="Weitz H."/>
            <person name="Taylor A."/>
            <person name="Grigoriev I.V."/>
            <person name="Nagy L.G."/>
            <person name="Martin F."/>
            <person name="Kauserud H."/>
        </authorList>
    </citation>
    <scope>NUCLEOTIDE SEQUENCE</scope>
    <source>
        <strain evidence="1">CBHHK188m</strain>
    </source>
</reference>